<feature type="region of interest" description="Disordered" evidence="1">
    <location>
        <begin position="498"/>
        <end position="651"/>
    </location>
</feature>
<feature type="compositionally biased region" description="Basic and acidic residues" evidence="1">
    <location>
        <begin position="605"/>
        <end position="616"/>
    </location>
</feature>
<evidence type="ECO:0000256" key="1">
    <source>
        <dbReference type="SAM" id="MobiDB-lite"/>
    </source>
</evidence>
<dbReference type="InParanoid" id="A0A0D0DSJ7"/>
<feature type="compositionally biased region" description="Low complexity" evidence="1">
    <location>
        <begin position="84"/>
        <end position="102"/>
    </location>
</feature>
<reference evidence="2 3" key="1">
    <citation type="submission" date="2014-04" db="EMBL/GenBank/DDBJ databases">
        <authorList>
            <consortium name="DOE Joint Genome Institute"/>
            <person name="Kuo A."/>
            <person name="Kohler A."/>
            <person name="Jargeat P."/>
            <person name="Nagy L.G."/>
            <person name="Floudas D."/>
            <person name="Copeland A."/>
            <person name="Barry K.W."/>
            <person name="Cichocki N."/>
            <person name="Veneault-Fourrey C."/>
            <person name="LaButti K."/>
            <person name="Lindquist E.A."/>
            <person name="Lipzen A."/>
            <person name="Lundell T."/>
            <person name="Morin E."/>
            <person name="Murat C."/>
            <person name="Sun H."/>
            <person name="Tunlid A."/>
            <person name="Henrissat B."/>
            <person name="Grigoriev I.V."/>
            <person name="Hibbett D.S."/>
            <person name="Martin F."/>
            <person name="Nordberg H.P."/>
            <person name="Cantor M.N."/>
            <person name="Hua S.X."/>
        </authorList>
    </citation>
    <scope>NUCLEOTIDE SEQUENCE [LARGE SCALE GENOMIC DNA]</scope>
    <source>
        <strain evidence="2 3">Ve08.2h10</strain>
    </source>
</reference>
<evidence type="ECO:0000313" key="3">
    <source>
        <dbReference type="Proteomes" id="UP000054538"/>
    </source>
</evidence>
<feature type="region of interest" description="Disordered" evidence="1">
    <location>
        <begin position="1"/>
        <end position="70"/>
    </location>
</feature>
<dbReference type="STRING" id="930991.A0A0D0DSJ7"/>
<organism evidence="2 3">
    <name type="scientific">Paxillus rubicundulus Ve08.2h10</name>
    <dbReference type="NCBI Taxonomy" id="930991"/>
    <lineage>
        <taxon>Eukaryota</taxon>
        <taxon>Fungi</taxon>
        <taxon>Dikarya</taxon>
        <taxon>Basidiomycota</taxon>
        <taxon>Agaricomycotina</taxon>
        <taxon>Agaricomycetes</taxon>
        <taxon>Agaricomycetidae</taxon>
        <taxon>Boletales</taxon>
        <taxon>Paxilineae</taxon>
        <taxon>Paxillaceae</taxon>
        <taxon>Paxillus</taxon>
    </lineage>
</organism>
<dbReference type="Proteomes" id="UP000054538">
    <property type="component" value="Unassembled WGS sequence"/>
</dbReference>
<dbReference type="OrthoDB" id="194358at2759"/>
<feature type="compositionally biased region" description="Basic and acidic residues" evidence="1">
    <location>
        <begin position="138"/>
        <end position="150"/>
    </location>
</feature>
<reference evidence="3" key="2">
    <citation type="submission" date="2015-01" db="EMBL/GenBank/DDBJ databases">
        <title>Evolutionary Origins and Diversification of the Mycorrhizal Mutualists.</title>
        <authorList>
            <consortium name="DOE Joint Genome Institute"/>
            <consortium name="Mycorrhizal Genomics Consortium"/>
            <person name="Kohler A."/>
            <person name="Kuo A."/>
            <person name="Nagy L.G."/>
            <person name="Floudas D."/>
            <person name="Copeland A."/>
            <person name="Barry K.W."/>
            <person name="Cichocki N."/>
            <person name="Veneault-Fourrey C."/>
            <person name="LaButti K."/>
            <person name="Lindquist E.A."/>
            <person name="Lipzen A."/>
            <person name="Lundell T."/>
            <person name="Morin E."/>
            <person name="Murat C."/>
            <person name="Riley R."/>
            <person name="Ohm R."/>
            <person name="Sun H."/>
            <person name="Tunlid A."/>
            <person name="Henrissat B."/>
            <person name="Grigoriev I.V."/>
            <person name="Hibbett D.S."/>
            <person name="Martin F."/>
        </authorList>
    </citation>
    <scope>NUCLEOTIDE SEQUENCE [LARGE SCALE GENOMIC DNA]</scope>
    <source>
        <strain evidence="3">Ve08.2h10</strain>
    </source>
</reference>
<proteinExistence type="predicted"/>
<feature type="compositionally biased region" description="Low complexity" evidence="1">
    <location>
        <begin position="173"/>
        <end position="188"/>
    </location>
</feature>
<sequence>MHSKEPPGLGPRSGNQSPDAVSQTVPLHPNRRPSPSQVVDEPPVRPASFARSRRPRSAGTGAEPIPRKLNSKLSLLSLFKKSNIDGSSSSVASASDLRARSPSSPPPISLTTSPARGSLALPVSPRNIPTPLSSSPRETSHLEFKARRLESSTSSSSVRAYPPHPADLHNALTSRNRSISGTSTTTSSPEEDLVSWDTPLSTSGVPTRSGILRMHNRSSSSHGSTSQPPSSARSIRFENSTSEAVSFAGRTRSPSSRGQLENRMRILSVSPGSQYEDEHDRIPDTIEESPVLPQSPPPIFVNAVDDNDDELDEEYGVPLSNPEHSSPDGSLAVSQLPFSINVPPPTEDIVAENRLRGDSISSTSTTTTTSTWPHSSLSDYPWSIATPSTPHLHLSPLIATSYAESEPGEGIREARERKLPIPLDIDISSISSHAQAEALVQRAQQSILSMEQYLERHVRKDSETGRTQLSAKLAEYGETLAIEKLLKEKASAKALDQGRGLHNGGISLLSATKPSHIRSSRSSSEIGSSSDSTSQEEQTEPLRHIARSPSDDVRDAHIPRGLPPSPPAQFLYTPPRSRTPNPDLDSDLSTSVLLSRAPTTPGDDTPSRRGRERDPTRSVQKLTRMGFSTIDNWHPSPLKNGTSRSPPPRLRFGIRTLMQSLQGK</sequence>
<accession>A0A0D0DSJ7</accession>
<feature type="compositionally biased region" description="Low complexity" evidence="1">
    <location>
        <begin position="520"/>
        <end position="536"/>
    </location>
</feature>
<evidence type="ECO:0000313" key="2">
    <source>
        <dbReference type="EMBL" id="KIK91156.1"/>
    </source>
</evidence>
<dbReference type="AlphaFoldDB" id="A0A0D0DSJ7"/>
<feature type="compositionally biased region" description="Low complexity" evidence="1">
    <location>
        <begin position="218"/>
        <end position="231"/>
    </location>
</feature>
<feature type="region of interest" description="Disordered" evidence="1">
    <location>
        <begin position="242"/>
        <end position="261"/>
    </location>
</feature>
<keyword evidence="3" id="KW-1185">Reference proteome</keyword>
<dbReference type="EMBL" id="KN825421">
    <property type="protein sequence ID" value="KIK91156.1"/>
    <property type="molecule type" value="Genomic_DNA"/>
</dbReference>
<feature type="compositionally biased region" description="Polar residues" evidence="1">
    <location>
        <begin position="13"/>
        <end position="25"/>
    </location>
</feature>
<gene>
    <name evidence="2" type="ORF">PAXRUDRAFT_643893</name>
</gene>
<feature type="region of interest" description="Disordered" evidence="1">
    <location>
        <begin position="84"/>
        <end position="235"/>
    </location>
</feature>
<protein>
    <submittedName>
        <fullName evidence="2">Uncharacterized protein</fullName>
    </submittedName>
</protein>
<name>A0A0D0DSJ7_9AGAM</name>
<feature type="compositionally biased region" description="Basic and acidic residues" evidence="1">
    <location>
        <begin position="549"/>
        <end position="558"/>
    </location>
</feature>
<dbReference type="HOGENOM" id="CLU_413373_0_0_1"/>